<keyword evidence="1" id="KW-0560">Oxidoreductase</keyword>
<sequence>MVIIFGDVKQLPPDELRQILQQCGITRIDTAARYQNGESEKIIGQSGLAKDFTIDTKVLFSAPKDAHLSPEAINKSLDNSLKVLGLEQVNVLYCHAPDFVTPISEIAKAFDEHYRAGTVQSIVPLAGGFLLSNFTKEGVQGGTRFSVQTPFTKWYDHDSMHDAISKLRAISEQSGLGMDELSLRWLKHHSILQDQDIIIMGAGKTKQITGSVEKMDRGPMDAQVVTSLESLWAGVEQDAAAIVDFELKP</sequence>
<dbReference type="InterPro" id="IPR050523">
    <property type="entry name" value="AKR_Detox_Biosynth"/>
</dbReference>
<reference evidence="3" key="1">
    <citation type="submission" date="2020-04" db="EMBL/GenBank/DDBJ databases">
        <title>Draft genome resource of the tomato pathogen Pseudocercospora fuligena.</title>
        <authorList>
            <person name="Zaccaron A."/>
        </authorList>
    </citation>
    <scope>NUCLEOTIDE SEQUENCE</scope>
    <source>
        <strain evidence="3">PF001</strain>
    </source>
</reference>
<dbReference type="Pfam" id="PF00248">
    <property type="entry name" value="Aldo_ket_red"/>
    <property type="match status" value="1"/>
</dbReference>
<dbReference type="AlphaFoldDB" id="A0A8H6RJT8"/>
<comment type="caution">
    <text evidence="3">The sequence shown here is derived from an EMBL/GenBank/DDBJ whole genome shotgun (WGS) entry which is preliminary data.</text>
</comment>
<dbReference type="EMBL" id="JABCIY010000092">
    <property type="protein sequence ID" value="KAF7193140.1"/>
    <property type="molecule type" value="Genomic_DNA"/>
</dbReference>
<proteinExistence type="predicted"/>
<dbReference type="GO" id="GO:0016491">
    <property type="term" value="F:oxidoreductase activity"/>
    <property type="evidence" value="ECO:0007669"/>
    <property type="project" value="UniProtKB-KW"/>
</dbReference>
<dbReference type="PANTHER" id="PTHR43364">
    <property type="entry name" value="NADH-SPECIFIC METHYLGLYOXAL REDUCTASE-RELATED"/>
    <property type="match status" value="1"/>
</dbReference>
<dbReference type="InterPro" id="IPR023210">
    <property type="entry name" value="NADP_OxRdtase_dom"/>
</dbReference>
<name>A0A8H6RJT8_9PEZI</name>
<dbReference type="OrthoDB" id="48988at2759"/>
<dbReference type="SUPFAM" id="SSF51430">
    <property type="entry name" value="NAD(P)-linked oxidoreductase"/>
    <property type="match status" value="1"/>
</dbReference>
<gene>
    <name evidence="3" type="ORF">HII31_05484</name>
</gene>
<organism evidence="3 4">
    <name type="scientific">Pseudocercospora fuligena</name>
    <dbReference type="NCBI Taxonomy" id="685502"/>
    <lineage>
        <taxon>Eukaryota</taxon>
        <taxon>Fungi</taxon>
        <taxon>Dikarya</taxon>
        <taxon>Ascomycota</taxon>
        <taxon>Pezizomycotina</taxon>
        <taxon>Dothideomycetes</taxon>
        <taxon>Dothideomycetidae</taxon>
        <taxon>Mycosphaerellales</taxon>
        <taxon>Mycosphaerellaceae</taxon>
        <taxon>Pseudocercospora</taxon>
    </lineage>
</organism>
<accession>A0A8H6RJT8</accession>
<evidence type="ECO:0000259" key="2">
    <source>
        <dbReference type="Pfam" id="PF00248"/>
    </source>
</evidence>
<evidence type="ECO:0000313" key="3">
    <source>
        <dbReference type="EMBL" id="KAF7193140.1"/>
    </source>
</evidence>
<keyword evidence="4" id="KW-1185">Reference proteome</keyword>
<evidence type="ECO:0000313" key="4">
    <source>
        <dbReference type="Proteomes" id="UP000660729"/>
    </source>
</evidence>
<dbReference type="GO" id="GO:0005829">
    <property type="term" value="C:cytosol"/>
    <property type="evidence" value="ECO:0007669"/>
    <property type="project" value="TreeGrafter"/>
</dbReference>
<dbReference type="Gene3D" id="3.20.20.100">
    <property type="entry name" value="NADP-dependent oxidoreductase domain"/>
    <property type="match status" value="2"/>
</dbReference>
<dbReference type="InterPro" id="IPR036812">
    <property type="entry name" value="NAD(P)_OxRdtase_dom_sf"/>
</dbReference>
<feature type="domain" description="NADP-dependent oxidoreductase" evidence="2">
    <location>
        <begin position="17"/>
        <end position="122"/>
    </location>
</feature>
<evidence type="ECO:0000256" key="1">
    <source>
        <dbReference type="ARBA" id="ARBA00023002"/>
    </source>
</evidence>
<dbReference type="Proteomes" id="UP000660729">
    <property type="component" value="Unassembled WGS sequence"/>
</dbReference>
<protein>
    <submittedName>
        <fullName evidence="3">Oxidoreductase sirO</fullName>
    </submittedName>
</protein>
<dbReference type="PANTHER" id="PTHR43364:SF4">
    <property type="entry name" value="NAD(P)-LINKED OXIDOREDUCTASE SUPERFAMILY PROTEIN"/>
    <property type="match status" value="1"/>
</dbReference>